<dbReference type="InterPro" id="IPR014729">
    <property type="entry name" value="Rossmann-like_a/b/a_fold"/>
</dbReference>
<name>A0A9P6WQ10_9ASCO</name>
<dbReference type="GO" id="GO:0004825">
    <property type="term" value="F:methionine-tRNA ligase activity"/>
    <property type="evidence" value="ECO:0007669"/>
    <property type="project" value="UniProtKB-EC"/>
</dbReference>
<dbReference type="EC" id="6.1.1.10" evidence="3"/>
<dbReference type="GO" id="GO:0017102">
    <property type="term" value="C:methionyl glutamyl tRNA synthetase complex"/>
    <property type="evidence" value="ECO:0007669"/>
    <property type="project" value="UniProtKB-ARBA"/>
</dbReference>
<feature type="domain" description="Methionyl/Leucyl tRNA synthetase" evidence="13">
    <location>
        <begin position="217"/>
        <end position="613"/>
    </location>
</feature>
<protein>
    <recommendedName>
        <fullName evidence="3">methionine--tRNA ligase</fullName>
        <ecNumber evidence="3">6.1.1.10</ecNumber>
    </recommendedName>
    <alternativeName>
        <fullName evidence="10">Methionyl-tRNA synthetase</fullName>
    </alternativeName>
</protein>
<evidence type="ECO:0000256" key="9">
    <source>
        <dbReference type="ARBA" id="ARBA00023146"/>
    </source>
</evidence>
<dbReference type="AlphaFoldDB" id="A0A9P6WQ10"/>
<keyword evidence="7 12" id="KW-0067">ATP-binding</keyword>
<dbReference type="CDD" id="cd00814">
    <property type="entry name" value="MetRS_core"/>
    <property type="match status" value="1"/>
</dbReference>
<dbReference type="Proteomes" id="UP000697127">
    <property type="component" value="Unassembled WGS sequence"/>
</dbReference>
<reference evidence="15" key="1">
    <citation type="submission" date="2020-11" db="EMBL/GenBank/DDBJ databases">
        <title>Kefir isolates.</title>
        <authorList>
            <person name="Marcisauskas S."/>
            <person name="Kim Y."/>
            <person name="Blasche S."/>
        </authorList>
    </citation>
    <scope>NUCLEOTIDE SEQUENCE</scope>
    <source>
        <strain evidence="15">Olga-1</strain>
    </source>
</reference>
<dbReference type="GO" id="GO:0010494">
    <property type="term" value="C:cytoplasmic stress granule"/>
    <property type="evidence" value="ECO:0007669"/>
    <property type="project" value="UniProtKB-ARBA"/>
</dbReference>
<evidence type="ECO:0000256" key="5">
    <source>
        <dbReference type="ARBA" id="ARBA00022598"/>
    </source>
</evidence>
<dbReference type="EMBL" id="PUHW01000048">
    <property type="protein sequence ID" value="KAG0690043.1"/>
    <property type="molecule type" value="Genomic_DNA"/>
</dbReference>
<evidence type="ECO:0000259" key="13">
    <source>
        <dbReference type="Pfam" id="PF09334"/>
    </source>
</evidence>
<dbReference type="InterPro" id="IPR041872">
    <property type="entry name" value="Anticodon_Met"/>
</dbReference>
<evidence type="ECO:0000256" key="10">
    <source>
        <dbReference type="ARBA" id="ARBA00030904"/>
    </source>
</evidence>
<evidence type="ECO:0000256" key="12">
    <source>
        <dbReference type="RuleBase" id="RU363039"/>
    </source>
</evidence>
<keyword evidence="9 12" id="KW-0030">Aminoacyl-tRNA synthetase</keyword>
<dbReference type="InterPro" id="IPR033911">
    <property type="entry name" value="MetRS_core"/>
</dbReference>
<evidence type="ECO:0000256" key="7">
    <source>
        <dbReference type="ARBA" id="ARBA00022840"/>
    </source>
</evidence>
<dbReference type="HAMAP" id="MF_00098">
    <property type="entry name" value="Met_tRNA_synth_type1"/>
    <property type="match status" value="1"/>
</dbReference>
<proteinExistence type="inferred from homology"/>
<dbReference type="GO" id="GO:0005524">
    <property type="term" value="F:ATP binding"/>
    <property type="evidence" value="ECO:0007669"/>
    <property type="project" value="UniProtKB-KW"/>
</dbReference>
<evidence type="ECO:0000256" key="4">
    <source>
        <dbReference type="ARBA" id="ARBA00022490"/>
    </source>
</evidence>
<dbReference type="SUPFAM" id="SSF57770">
    <property type="entry name" value="Methionyl-tRNA synthetase (MetRS), Zn-domain"/>
    <property type="match status" value="1"/>
</dbReference>
<evidence type="ECO:0000256" key="2">
    <source>
        <dbReference type="ARBA" id="ARBA00005594"/>
    </source>
</evidence>
<dbReference type="PANTHER" id="PTHR45765">
    <property type="entry name" value="METHIONINE--TRNA LIGASE"/>
    <property type="match status" value="1"/>
</dbReference>
<evidence type="ECO:0000256" key="1">
    <source>
        <dbReference type="ARBA" id="ARBA00004496"/>
    </source>
</evidence>
<dbReference type="Gene3D" id="1.10.730.10">
    <property type="entry name" value="Isoleucyl-tRNA Synthetase, Domain 1"/>
    <property type="match status" value="1"/>
</dbReference>
<dbReference type="InterPro" id="IPR023458">
    <property type="entry name" value="Met-tRNA_ligase_1"/>
</dbReference>
<dbReference type="Pfam" id="PF09334">
    <property type="entry name" value="tRNA-synt_1g"/>
    <property type="match status" value="1"/>
</dbReference>
<organism evidence="15 16">
    <name type="scientific">Pichia californica</name>
    <dbReference type="NCBI Taxonomy" id="460514"/>
    <lineage>
        <taxon>Eukaryota</taxon>
        <taxon>Fungi</taxon>
        <taxon>Dikarya</taxon>
        <taxon>Ascomycota</taxon>
        <taxon>Saccharomycotina</taxon>
        <taxon>Pichiomycetes</taxon>
        <taxon>Pichiales</taxon>
        <taxon>Pichiaceae</taxon>
        <taxon>Pichia</taxon>
    </lineage>
</organism>
<dbReference type="InterPro" id="IPR015413">
    <property type="entry name" value="Methionyl/Leucyl_tRNA_Synth"/>
</dbReference>
<keyword evidence="5 12" id="KW-0436">Ligase</keyword>
<dbReference type="Pfam" id="PF19303">
    <property type="entry name" value="Anticodon_3"/>
    <property type="match status" value="1"/>
</dbReference>
<dbReference type="GO" id="GO:0005829">
    <property type="term" value="C:cytosol"/>
    <property type="evidence" value="ECO:0007669"/>
    <property type="project" value="TreeGrafter"/>
</dbReference>
<dbReference type="SUPFAM" id="SSF47323">
    <property type="entry name" value="Anticodon-binding domain of a subclass of class I aminoacyl-tRNA synthetases"/>
    <property type="match status" value="1"/>
</dbReference>
<comment type="similarity">
    <text evidence="2 12">Belongs to the class-I aminoacyl-tRNA synthetase family.</text>
</comment>
<dbReference type="OrthoDB" id="5844513at2759"/>
<dbReference type="GO" id="GO:0006431">
    <property type="term" value="P:methionyl-tRNA aminoacylation"/>
    <property type="evidence" value="ECO:0007669"/>
    <property type="project" value="InterPro"/>
</dbReference>
<evidence type="ECO:0000256" key="6">
    <source>
        <dbReference type="ARBA" id="ARBA00022741"/>
    </source>
</evidence>
<feature type="domain" description="Methionyl-tRNA synthetase anticodon-binding" evidence="14">
    <location>
        <begin position="641"/>
        <end position="775"/>
    </location>
</feature>
<dbReference type="GO" id="GO:0017101">
    <property type="term" value="C:aminoacyl-tRNA synthetase multienzyme complex"/>
    <property type="evidence" value="ECO:0007669"/>
    <property type="project" value="TreeGrafter"/>
</dbReference>
<dbReference type="PROSITE" id="PS00178">
    <property type="entry name" value="AA_TRNA_LIGASE_I"/>
    <property type="match status" value="1"/>
</dbReference>
<dbReference type="PANTHER" id="PTHR45765:SF1">
    <property type="entry name" value="METHIONINE--TRNA LIGASE, CYTOPLASMIC"/>
    <property type="match status" value="1"/>
</dbReference>
<dbReference type="Gene3D" id="2.20.28.20">
    <property type="entry name" value="Methionyl-tRNA synthetase, Zn-domain"/>
    <property type="match status" value="1"/>
</dbReference>
<dbReference type="InterPro" id="IPR014758">
    <property type="entry name" value="Met-tRNA_synth"/>
</dbReference>
<evidence type="ECO:0000256" key="11">
    <source>
        <dbReference type="ARBA" id="ARBA00047364"/>
    </source>
</evidence>
<comment type="catalytic activity">
    <reaction evidence="11">
        <text>tRNA(Met) + L-methionine + ATP = L-methionyl-tRNA(Met) + AMP + diphosphate</text>
        <dbReference type="Rhea" id="RHEA:13481"/>
        <dbReference type="Rhea" id="RHEA-COMP:9667"/>
        <dbReference type="Rhea" id="RHEA-COMP:9698"/>
        <dbReference type="ChEBI" id="CHEBI:30616"/>
        <dbReference type="ChEBI" id="CHEBI:33019"/>
        <dbReference type="ChEBI" id="CHEBI:57844"/>
        <dbReference type="ChEBI" id="CHEBI:78442"/>
        <dbReference type="ChEBI" id="CHEBI:78530"/>
        <dbReference type="ChEBI" id="CHEBI:456215"/>
        <dbReference type="EC" id="6.1.1.10"/>
    </reaction>
</comment>
<keyword evidence="4" id="KW-0963">Cytoplasm</keyword>
<dbReference type="InterPro" id="IPR009080">
    <property type="entry name" value="tRNAsynth_Ia_anticodon-bd"/>
</dbReference>
<keyword evidence="8 12" id="KW-0648">Protein biosynthesis</keyword>
<keyword evidence="6 12" id="KW-0547">Nucleotide-binding</keyword>
<evidence type="ECO:0000313" key="16">
    <source>
        <dbReference type="Proteomes" id="UP000697127"/>
    </source>
</evidence>
<evidence type="ECO:0000313" key="15">
    <source>
        <dbReference type="EMBL" id="KAG0690043.1"/>
    </source>
</evidence>
<evidence type="ECO:0000256" key="8">
    <source>
        <dbReference type="ARBA" id="ARBA00022917"/>
    </source>
</evidence>
<sequence length="777" mass="89029">MSYKLYFTTGTTPASLVENLKISIAAKIFNKSAFESLQKTSAEKEELNDGTLCNKSHPILLDTKHVSFHLFHSNTIVKYLKATSSFYKEGSISELTYLPVEAILYNLVKSNNISKEDIIPLISKFENKVDIHSVEQILVFSSIYPFIHKNESLLNELSWFKEFASDTEVASAIQFTLQNTKLVRVPEKNNGVSNLLPNIEIHVSNEKLTPKEGERNILITSALPYVNNVPHLGNIVGSVLSADIFARYGKDRGYNTLFICGTDEYGTATETKALEEKVSPRELCDKYHKIHKEVYDWFDIGFDYFGRTTTEKQTEIAQDIFMKLYNNNYLEEQVMRQLYCPEHKGYLADRYVEGECPKCHYEDARGDQCDKCGTLLDPFELINPRCKLDNATPIPKDSKHIFLSLDKLEPELKAWVEKASEEGHWSKNSKTITNSWLKEGLKPRCITRDLVWGTPVPLEGFKDKVLYVWFDATIGYISITANYTDEWKKWWQKDPVNDKNDVKLYQFMGKDNVPFHSVVFPASALGTSDPWNLLYHLNTTEYLQYEGGKFSKSRGVGVFGNNAKDTGVSPSVWRYYLASVRPESQDSQFSWTEFVTKNNSELLANLGNFVNRIVKFVNAKYNGVIPKFDVSKCPNYVNTAEKEINALLATYIDDLENCRLRKGLETAMQLSSRGNLFLQENKLDNSTFENEPEKADAIVAIGINLVYLVSSIFGPYMPEIRDKIDQILNAPKLRIPDKFEFWIQPGHCIGKPQYLFNRIDEKKIDEWRNEYGGQQKK</sequence>
<evidence type="ECO:0000259" key="14">
    <source>
        <dbReference type="Pfam" id="PF19303"/>
    </source>
</evidence>
<comment type="caution">
    <text evidence="15">The sequence shown here is derived from an EMBL/GenBank/DDBJ whole genome shotgun (WGS) entry which is preliminary data.</text>
</comment>
<dbReference type="CDD" id="cd07957">
    <property type="entry name" value="Anticodon_Ia_Met"/>
    <property type="match status" value="1"/>
</dbReference>
<dbReference type="FunFam" id="1.10.730.10:FF:000037">
    <property type="entry name" value="Methionyl-tRNA synthetase"/>
    <property type="match status" value="1"/>
</dbReference>
<dbReference type="NCBIfam" id="TIGR00398">
    <property type="entry name" value="metG"/>
    <property type="match status" value="1"/>
</dbReference>
<dbReference type="SUPFAM" id="SSF52374">
    <property type="entry name" value="Nucleotidylyl transferase"/>
    <property type="match status" value="1"/>
</dbReference>
<accession>A0A9P6WQ10</accession>
<gene>
    <name evidence="15" type="primary">MES1</name>
    <name evidence="15" type="ORF">C6P40_003939</name>
</gene>
<dbReference type="InterPro" id="IPR029038">
    <property type="entry name" value="MetRS_Zn"/>
</dbReference>
<dbReference type="InterPro" id="IPR001412">
    <property type="entry name" value="aa-tRNA-synth_I_CS"/>
</dbReference>
<evidence type="ECO:0000256" key="3">
    <source>
        <dbReference type="ARBA" id="ARBA00012838"/>
    </source>
</evidence>
<comment type="subcellular location">
    <subcellularLocation>
        <location evidence="1">Cytoplasm</location>
    </subcellularLocation>
</comment>
<keyword evidence="16" id="KW-1185">Reference proteome</keyword>
<dbReference type="FunFam" id="2.20.28.20:FF:000001">
    <property type="entry name" value="Methionine--tRNA ligase"/>
    <property type="match status" value="1"/>
</dbReference>
<dbReference type="PRINTS" id="PR01041">
    <property type="entry name" value="TRNASYNTHMET"/>
</dbReference>
<dbReference type="Gene3D" id="3.40.50.620">
    <property type="entry name" value="HUPs"/>
    <property type="match status" value="1"/>
</dbReference>